<gene>
    <name evidence="3" type="ORF">BKE38_06665</name>
</gene>
<dbReference type="AlphaFoldDB" id="A0A1V2H506"/>
<accession>A0A1V2H506</accession>
<dbReference type="SMART" id="SM00028">
    <property type="entry name" value="TPR"/>
    <property type="match status" value="4"/>
</dbReference>
<dbReference type="InterPro" id="IPR003921">
    <property type="entry name" value="Cell_synth_C"/>
</dbReference>
<evidence type="ECO:0000313" key="4">
    <source>
        <dbReference type="Proteomes" id="UP000188879"/>
    </source>
</evidence>
<dbReference type="Pfam" id="PF14559">
    <property type="entry name" value="TPR_19"/>
    <property type="match status" value="1"/>
</dbReference>
<proteinExistence type="predicted"/>
<evidence type="ECO:0000256" key="2">
    <source>
        <dbReference type="SAM" id="MobiDB-lite"/>
    </source>
</evidence>
<organism evidence="3 4">
    <name type="scientific">Teichococcus deserti</name>
    <dbReference type="NCBI Taxonomy" id="1817963"/>
    <lineage>
        <taxon>Bacteria</taxon>
        <taxon>Pseudomonadati</taxon>
        <taxon>Pseudomonadota</taxon>
        <taxon>Alphaproteobacteria</taxon>
        <taxon>Acetobacterales</taxon>
        <taxon>Roseomonadaceae</taxon>
        <taxon>Roseomonas</taxon>
    </lineage>
</organism>
<sequence>MPVDLLVKASPCLDAWDFPARAVWNSTLWRRVGAAGLLALLLGHSALVPPALAQGSPPSTMPPASPPGNTLTPGPPMPATPLYGQDGGPAPPVIGAPGSPPAGGRDTATSLLLDQASYWQAQNRPEAALQSLERLLRIQPNDTRALAMAVQVAASAGETEQAAAYLARLNAIAPNSPDVARAQSAMRVTGVDQSGIAEARRLVQAGRGAEALQAYRTAFGSNEVPDAFAVEYYQTQAGLSADDFREARRGLSAALARQPDNARMKLALAQVLTFRETTRAQGIEELQVLARQPQTATAARTAWRQALLWLGPGGEATAAIEVYRAAYPGDAEIEARYNEVRTFGQDPTYEFRQGAFEALNAKRFAEAEAGFGAALAKNPEDVDSILGMAILRRLQKRDADWKALMQRGVALAPDRESEFRRALGLDTVAGGPGGGGGTGRIVMTPNMLARQAIQRERYDEAERQAQRSLQRGSEAERAEATIILAQIALQRGQWTAAEEGFREALRRRPNSREAQGGLYTTLERQGRSAEADALAQATGFVPPRGFAQARSAGFRQAAEREGNPARAIALLRQAIQVAPEDAWAMHDLIRLLRLQGETAEADSLERDLAARSDRESLFAAALLAQSEERDRDVVDRVSRIPAGQRNADLRKMLEGATIRVEVTQWEAQLPSPAATRSLLAIAARPDATGQTGAAVVRAFGRQRMGREAIAAARTAANTGRTLSLEARLALAGALLEAKQREDAATLMAGLENAQMTAEEREQYMGMRASLIAVTADEYSEAGQYAQANQLLLQALQTDPDRAGLLLALARLRLQSGYRQEGQQIAESVLAREPNRLEAIMTAGEAALQMRHWQRADELISFGQRQAPSNVQLYMMESRSARSQSDTRRAQRALTMAQRLRIGQLQQQSSIAR</sequence>
<reference evidence="3 4" key="1">
    <citation type="submission" date="2016-10" db="EMBL/GenBank/DDBJ databases">
        <title>Draft Genome sequence of Roseomonas sp. strain M3.</title>
        <authorList>
            <person name="Subhash Y."/>
            <person name="Lee S."/>
        </authorList>
    </citation>
    <scope>NUCLEOTIDE SEQUENCE [LARGE SCALE GENOMIC DNA]</scope>
    <source>
        <strain evidence="3 4">M3</strain>
    </source>
</reference>
<dbReference type="GO" id="GO:0006011">
    <property type="term" value="P:UDP-alpha-D-glucose metabolic process"/>
    <property type="evidence" value="ECO:0007669"/>
    <property type="project" value="InterPro"/>
</dbReference>
<keyword evidence="1" id="KW-0802">TPR repeat</keyword>
<dbReference type="SUPFAM" id="SSF48452">
    <property type="entry name" value="TPR-like"/>
    <property type="match status" value="2"/>
</dbReference>
<evidence type="ECO:0008006" key="5">
    <source>
        <dbReference type="Google" id="ProtNLM"/>
    </source>
</evidence>
<dbReference type="EMBL" id="MLCO01000051">
    <property type="protein sequence ID" value="ONG56141.1"/>
    <property type="molecule type" value="Genomic_DNA"/>
</dbReference>
<dbReference type="Proteomes" id="UP000188879">
    <property type="component" value="Unassembled WGS sequence"/>
</dbReference>
<dbReference type="PANTHER" id="PTHR12558:SF33">
    <property type="entry name" value="BLL7664 PROTEIN"/>
    <property type="match status" value="1"/>
</dbReference>
<dbReference type="GO" id="GO:0016020">
    <property type="term" value="C:membrane"/>
    <property type="evidence" value="ECO:0007669"/>
    <property type="project" value="InterPro"/>
</dbReference>
<feature type="repeat" description="TPR" evidence="1">
    <location>
        <begin position="478"/>
        <end position="511"/>
    </location>
</feature>
<feature type="region of interest" description="Disordered" evidence="2">
    <location>
        <begin position="53"/>
        <end position="107"/>
    </location>
</feature>
<dbReference type="Pfam" id="PF13432">
    <property type="entry name" value="TPR_16"/>
    <property type="match status" value="1"/>
</dbReference>
<dbReference type="OrthoDB" id="174989at2"/>
<dbReference type="PANTHER" id="PTHR12558">
    <property type="entry name" value="CELL DIVISION CYCLE 16,23,27"/>
    <property type="match status" value="1"/>
</dbReference>
<dbReference type="PRINTS" id="PR01441">
    <property type="entry name" value="CELLSNTHASEC"/>
</dbReference>
<dbReference type="Gene3D" id="1.25.40.10">
    <property type="entry name" value="Tetratricopeptide repeat domain"/>
    <property type="match status" value="4"/>
</dbReference>
<dbReference type="PROSITE" id="PS50005">
    <property type="entry name" value="TPR"/>
    <property type="match status" value="2"/>
</dbReference>
<evidence type="ECO:0000313" key="3">
    <source>
        <dbReference type="EMBL" id="ONG56141.1"/>
    </source>
</evidence>
<evidence type="ECO:0000256" key="1">
    <source>
        <dbReference type="PROSITE-ProRule" id="PRU00339"/>
    </source>
</evidence>
<feature type="compositionally biased region" description="Pro residues" evidence="2">
    <location>
        <begin position="89"/>
        <end position="100"/>
    </location>
</feature>
<protein>
    <recommendedName>
        <fullName evidence="5">Cellulose synthase</fullName>
    </recommendedName>
</protein>
<dbReference type="InterPro" id="IPR019734">
    <property type="entry name" value="TPR_rpt"/>
</dbReference>
<name>A0A1V2H506_9PROT</name>
<comment type="caution">
    <text evidence="3">The sequence shown here is derived from an EMBL/GenBank/DDBJ whole genome shotgun (WGS) entry which is preliminary data.</text>
</comment>
<keyword evidence="4" id="KW-1185">Reference proteome</keyword>
<dbReference type="RefSeq" id="WP_076956598.1">
    <property type="nucleotide sequence ID" value="NZ_MLCO01000051.1"/>
</dbReference>
<feature type="repeat" description="TPR" evidence="1">
    <location>
        <begin position="768"/>
        <end position="801"/>
    </location>
</feature>
<dbReference type="InterPro" id="IPR011990">
    <property type="entry name" value="TPR-like_helical_dom_sf"/>
</dbReference>